<protein>
    <submittedName>
        <fullName evidence="2">Tat pathway signal sequence domain protein</fullName>
    </submittedName>
</protein>
<dbReference type="HOGENOM" id="CLU_1569193_0_0_4"/>
<dbReference type="PROSITE" id="PS51318">
    <property type="entry name" value="TAT"/>
    <property type="match status" value="1"/>
</dbReference>
<accession>F3QIE1</accession>
<name>F3QIE1_9BURK</name>
<proteinExistence type="predicted"/>
<dbReference type="Proteomes" id="UP000005156">
    <property type="component" value="Unassembled WGS sequence"/>
</dbReference>
<organism evidence="2 3">
    <name type="scientific">Parasutterella excrementihominis YIT 11859</name>
    <dbReference type="NCBI Taxonomy" id="762966"/>
    <lineage>
        <taxon>Bacteria</taxon>
        <taxon>Pseudomonadati</taxon>
        <taxon>Pseudomonadota</taxon>
        <taxon>Betaproteobacteria</taxon>
        <taxon>Burkholderiales</taxon>
        <taxon>Sutterellaceae</taxon>
        <taxon>Parasutterella</taxon>
    </lineage>
</organism>
<gene>
    <name evidence="2" type="ORF">HMPREF9439_00688</name>
</gene>
<reference evidence="2 3" key="1">
    <citation type="submission" date="2011-02" db="EMBL/GenBank/DDBJ databases">
        <authorList>
            <person name="Weinstock G."/>
            <person name="Sodergren E."/>
            <person name="Clifton S."/>
            <person name="Fulton L."/>
            <person name="Fulton B."/>
            <person name="Courtney L."/>
            <person name="Fronick C."/>
            <person name="Harrison M."/>
            <person name="Strong C."/>
            <person name="Farmer C."/>
            <person name="Delahaunty K."/>
            <person name="Markovic C."/>
            <person name="Hall O."/>
            <person name="Minx P."/>
            <person name="Tomlinson C."/>
            <person name="Mitreva M."/>
            <person name="Hou S."/>
            <person name="Chen J."/>
            <person name="Wollam A."/>
            <person name="Pepin K.H."/>
            <person name="Johnson M."/>
            <person name="Bhonagiri V."/>
            <person name="Zhang X."/>
            <person name="Suruliraj S."/>
            <person name="Warren W."/>
            <person name="Chinwalla A."/>
            <person name="Mardis E.R."/>
            <person name="Wilson R.K."/>
        </authorList>
    </citation>
    <scope>NUCLEOTIDE SEQUENCE [LARGE SCALE GENOMIC DNA]</scope>
    <source>
        <strain evidence="2 3">YIT 11859</strain>
    </source>
</reference>
<evidence type="ECO:0000313" key="3">
    <source>
        <dbReference type="Proteomes" id="UP000005156"/>
    </source>
</evidence>
<dbReference type="InterPro" id="IPR006311">
    <property type="entry name" value="TAT_signal"/>
</dbReference>
<feature type="signal peptide" evidence="1">
    <location>
        <begin position="1"/>
        <end position="29"/>
    </location>
</feature>
<dbReference type="EMBL" id="AFBP01000014">
    <property type="protein sequence ID" value="EGG56758.1"/>
    <property type="molecule type" value="Genomic_DNA"/>
</dbReference>
<dbReference type="eggNOG" id="ENOG5033RI7">
    <property type="taxonomic scope" value="Bacteria"/>
</dbReference>
<dbReference type="PROSITE" id="PS51257">
    <property type="entry name" value="PROKAR_LIPOPROTEIN"/>
    <property type="match status" value="1"/>
</dbReference>
<sequence length="170" mass="18315">MFIVLRRKFFAFTSAVAACAAFFCLPAAAADFTCPYFSLPLTGDWAQQRMQPGSVPPNTFATLFASRKAGEGVLITVIPSDKAPKEAAQIMANNYKQQGMRVIGNPVQIPGQNAYRFAYVSANNKMHAIVFISGNGKHLANVSVLGRHGTGGLALLKGLSSKEDKLFPKF</sequence>
<evidence type="ECO:0000256" key="1">
    <source>
        <dbReference type="SAM" id="SignalP"/>
    </source>
</evidence>
<dbReference type="AlphaFoldDB" id="F3QIE1"/>
<keyword evidence="1" id="KW-0732">Signal</keyword>
<keyword evidence="3" id="KW-1185">Reference proteome</keyword>
<dbReference type="RefSeq" id="WP_008863680.1">
    <property type="nucleotide sequence ID" value="NZ_CAXTIX010000040.1"/>
</dbReference>
<feature type="chain" id="PRO_5003300540" evidence="1">
    <location>
        <begin position="30"/>
        <end position="170"/>
    </location>
</feature>
<evidence type="ECO:0000313" key="2">
    <source>
        <dbReference type="EMBL" id="EGG56758.1"/>
    </source>
</evidence>
<dbReference type="GeneID" id="43348179"/>
<comment type="caution">
    <text evidence="2">The sequence shown here is derived from an EMBL/GenBank/DDBJ whole genome shotgun (WGS) entry which is preliminary data.</text>
</comment>